<protein>
    <submittedName>
        <fullName evidence="7">Uncharacterized protein</fullName>
    </submittedName>
</protein>
<reference evidence="7" key="1">
    <citation type="submission" date="2017-07" db="EMBL/GenBank/DDBJ databases">
        <title>Taro Niue Genome Assembly and Annotation.</title>
        <authorList>
            <person name="Atibalentja N."/>
            <person name="Keating K."/>
            <person name="Fields C.J."/>
        </authorList>
    </citation>
    <scope>NUCLEOTIDE SEQUENCE</scope>
    <source>
        <strain evidence="7">Niue_2</strain>
        <tissue evidence="7">Leaf</tissue>
    </source>
</reference>
<evidence type="ECO:0000256" key="3">
    <source>
        <dbReference type="ARBA" id="ARBA00022640"/>
    </source>
</evidence>
<feature type="compositionally biased region" description="Pro residues" evidence="6">
    <location>
        <begin position="118"/>
        <end position="134"/>
    </location>
</feature>
<dbReference type="GO" id="GO:0009570">
    <property type="term" value="C:chloroplast stroma"/>
    <property type="evidence" value="ECO:0007669"/>
    <property type="project" value="UniProtKB-SubCell"/>
</dbReference>
<dbReference type="PANTHER" id="PTHR34113:SF2">
    <property type="entry name" value="PROTEIN LIKE EARLY STARVATION, CHLOROPLASTIC"/>
    <property type="match status" value="1"/>
</dbReference>
<evidence type="ECO:0000256" key="4">
    <source>
        <dbReference type="ARBA" id="ARBA00022946"/>
    </source>
</evidence>
<dbReference type="Proteomes" id="UP000652761">
    <property type="component" value="Unassembled WGS sequence"/>
</dbReference>
<dbReference type="GO" id="GO:2001070">
    <property type="term" value="F:starch binding"/>
    <property type="evidence" value="ECO:0007669"/>
    <property type="project" value="TreeGrafter"/>
</dbReference>
<keyword evidence="8" id="KW-1185">Reference proteome</keyword>
<organism evidence="7 8">
    <name type="scientific">Colocasia esculenta</name>
    <name type="common">Wild taro</name>
    <name type="synonym">Arum esculentum</name>
    <dbReference type="NCBI Taxonomy" id="4460"/>
    <lineage>
        <taxon>Eukaryota</taxon>
        <taxon>Viridiplantae</taxon>
        <taxon>Streptophyta</taxon>
        <taxon>Embryophyta</taxon>
        <taxon>Tracheophyta</taxon>
        <taxon>Spermatophyta</taxon>
        <taxon>Magnoliopsida</taxon>
        <taxon>Liliopsida</taxon>
        <taxon>Araceae</taxon>
        <taxon>Aroideae</taxon>
        <taxon>Colocasieae</taxon>
        <taxon>Colocasia</taxon>
    </lineage>
</organism>
<keyword evidence="4" id="KW-0809">Transit peptide</keyword>
<evidence type="ECO:0000256" key="5">
    <source>
        <dbReference type="ARBA" id="ARBA00038237"/>
    </source>
</evidence>
<sequence>MIPTKISYLKDDEGPMMSYVSRSTTKRREMELDEEADNSGDPSRMNTFLTSVIESSEAGADARGAEDAPMIQVHHSNSEVDLDDDIVIGSSTRVDRGPTSRMHYEMDTTDLDSEDRSSPPPPPPRSPLHPPSPPMAAVNSACARAGLRDAVFPPRLRGGGPRLRRRSSLPFFRFSCSASSGSYLDMWKKAMERERRPQDEGLGLLGGAEGGGGESLEQMTEQFNKILDVPKEERDRVQRLQVIDRAAAAIAAARALVKELPPAAEKPIVTTTASLIPGESRVLDEGRSKEIPALQGQKAANTFDAETGGLSRVSPGPDFWSWSPPEDTSDSESASLKPAIKASSYSTPTVSLMEKDRSMDFLTIPLQSTLSQSDHNPPLPPLQSFVEIEKVDYLLSNSELPSSSDEQKHDELSSRNAAEAAAALITVTEASLHGVNLDGSKWWKETGVDERLDGVVCKWTLNRGVSADGTVEWEDKYWEAADQFGYKELGSEKSGRDAAGNVWHEYWKEAMWQDLGSGIMHIEKTADKWGKNGKGDEWHETWWEHYNDSGHTEKWAHKWCSIDPQTPLDAGHAHVWHERWGETYDGQGGSVKYTDKWAERSVGDGWAKWGDKWDEHFDMHGRGVKQGETWWEGERGDRWNRTWGEHHNASGWLHKYGKSSSGEHWDTHVQQETWYERYPHFGFDRCLENSVQLRAVQKPPTTTP</sequence>
<keyword evidence="2" id="KW-0150">Chloroplast</keyword>
<evidence type="ECO:0000313" key="7">
    <source>
        <dbReference type="EMBL" id="MQM04186.1"/>
    </source>
</evidence>
<evidence type="ECO:0000313" key="8">
    <source>
        <dbReference type="Proteomes" id="UP000652761"/>
    </source>
</evidence>
<gene>
    <name evidence="7" type="ORF">Taro_036984</name>
</gene>
<evidence type="ECO:0000256" key="1">
    <source>
        <dbReference type="ARBA" id="ARBA00004470"/>
    </source>
</evidence>
<accession>A0A843W8D6</accession>
<dbReference type="EMBL" id="NMUH01003172">
    <property type="protein sequence ID" value="MQM04186.1"/>
    <property type="molecule type" value="Genomic_DNA"/>
</dbReference>
<proteinExistence type="inferred from homology"/>
<evidence type="ECO:0000256" key="2">
    <source>
        <dbReference type="ARBA" id="ARBA00022528"/>
    </source>
</evidence>
<evidence type="ECO:0000256" key="6">
    <source>
        <dbReference type="SAM" id="MobiDB-lite"/>
    </source>
</evidence>
<dbReference type="PANTHER" id="PTHR34113">
    <property type="entry name" value="INACTIVE PURPLE ACID PHOSPHATASE-LIKE PROTEIN"/>
    <property type="match status" value="1"/>
</dbReference>
<feature type="region of interest" description="Disordered" evidence="6">
    <location>
        <begin position="1"/>
        <end position="46"/>
    </location>
</feature>
<dbReference type="GO" id="GO:2000904">
    <property type="term" value="P:regulation of starch metabolic process"/>
    <property type="evidence" value="ECO:0007669"/>
    <property type="project" value="TreeGrafter"/>
</dbReference>
<comment type="caution">
    <text evidence="7">The sequence shown here is derived from an EMBL/GenBank/DDBJ whole genome shotgun (WGS) entry which is preliminary data.</text>
</comment>
<dbReference type="InterPro" id="IPR052495">
    <property type="entry name" value="Alpha-glucan_binding_chloro"/>
</dbReference>
<name>A0A843W8D6_COLES</name>
<feature type="region of interest" description="Disordered" evidence="6">
    <location>
        <begin position="306"/>
        <end position="340"/>
    </location>
</feature>
<comment type="similarity">
    <text evidence="5">Belongs to the ESV1 family.</text>
</comment>
<dbReference type="GO" id="GO:0005982">
    <property type="term" value="P:starch metabolic process"/>
    <property type="evidence" value="ECO:0007669"/>
    <property type="project" value="TreeGrafter"/>
</dbReference>
<dbReference type="AlphaFoldDB" id="A0A843W8D6"/>
<dbReference type="GO" id="GO:0043036">
    <property type="term" value="C:starch grain"/>
    <property type="evidence" value="ECO:0007669"/>
    <property type="project" value="TreeGrafter"/>
</dbReference>
<dbReference type="OrthoDB" id="343842at2759"/>
<keyword evidence="3" id="KW-0934">Plastid</keyword>
<feature type="region of interest" description="Disordered" evidence="6">
    <location>
        <begin position="109"/>
        <end position="137"/>
    </location>
</feature>
<comment type="subcellular location">
    <subcellularLocation>
        <location evidence="1">Plastid</location>
        <location evidence="1">Chloroplast stroma</location>
    </subcellularLocation>
</comment>